<comment type="caution">
    <text evidence="1">The sequence shown here is derived from an EMBL/GenBank/DDBJ whole genome shotgun (WGS) entry which is preliminary data.</text>
</comment>
<dbReference type="AlphaFoldDB" id="A0AAD3SPR7"/>
<name>A0AAD3SPR7_NEPGR</name>
<dbReference type="EMBL" id="BSYO01000014">
    <property type="protein sequence ID" value="GMH14614.1"/>
    <property type="molecule type" value="Genomic_DNA"/>
</dbReference>
<proteinExistence type="predicted"/>
<reference evidence="1" key="1">
    <citation type="submission" date="2023-05" db="EMBL/GenBank/DDBJ databases">
        <title>Nepenthes gracilis genome sequencing.</title>
        <authorList>
            <person name="Fukushima K."/>
        </authorList>
    </citation>
    <scope>NUCLEOTIDE SEQUENCE</scope>
    <source>
        <strain evidence="1">SING2019-196</strain>
    </source>
</reference>
<accession>A0AAD3SPR7</accession>
<evidence type="ECO:0000313" key="1">
    <source>
        <dbReference type="EMBL" id="GMH14614.1"/>
    </source>
</evidence>
<organism evidence="1 2">
    <name type="scientific">Nepenthes gracilis</name>
    <name type="common">Slender pitcher plant</name>
    <dbReference type="NCBI Taxonomy" id="150966"/>
    <lineage>
        <taxon>Eukaryota</taxon>
        <taxon>Viridiplantae</taxon>
        <taxon>Streptophyta</taxon>
        <taxon>Embryophyta</taxon>
        <taxon>Tracheophyta</taxon>
        <taxon>Spermatophyta</taxon>
        <taxon>Magnoliopsida</taxon>
        <taxon>eudicotyledons</taxon>
        <taxon>Gunneridae</taxon>
        <taxon>Pentapetalae</taxon>
        <taxon>Caryophyllales</taxon>
        <taxon>Nepenthaceae</taxon>
        <taxon>Nepenthes</taxon>
    </lineage>
</organism>
<protein>
    <submittedName>
        <fullName evidence="1">Uncharacterized protein</fullName>
    </submittedName>
</protein>
<sequence length="130" mass="14141">MGLMRCGVAVGMWLLADSEVEELLRLLSRASSVVFDLDSELHLIKAAFAVCLLHESSESLILHCFVDGAAGDAGGEADFMRFPMTAAVELGCRKLLLLVLALCYDVLEQFWCCRIGGFHANAVCCCCHEP</sequence>
<evidence type="ECO:0000313" key="2">
    <source>
        <dbReference type="Proteomes" id="UP001279734"/>
    </source>
</evidence>
<dbReference type="Proteomes" id="UP001279734">
    <property type="component" value="Unassembled WGS sequence"/>
</dbReference>
<keyword evidence="2" id="KW-1185">Reference proteome</keyword>
<gene>
    <name evidence="1" type="ORF">Nepgr_016455</name>
</gene>